<dbReference type="InterPro" id="IPR000326">
    <property type="entry name" value="PAP2/HPO"/>
</dbReference>
<dbReference type="STRING" id="1328760.A0A164Z9S9"/>
<dbReference type="GO" id="GO:0008195">
    <property type="term" value="F:phosphatidate phosphatase activity"/>
    <property type="evidence" value="ECO:0007669"/>
    <property type="project" value="TreeGrafter"/>
</dbReference>
<keyword evidence="9" id="KW-0575">Peroxidase</keyword>
<dbReference type="PANTHER" id="PTHR10165">
    <property type="entry name" value="LIPID PHOSPHATE PHOSPHATASE"/>
    <property type="match status" value="1"/>
</dbReference>
<evidence type="ECO:0000313" key="9">
    <source>
        <dbReference type="EMBL" id="KZF18854.1"/>
    </source>
</evidence>
<evidence type="ECO:0000256" key="2">
    <source>
        <dbReference type="ARBA" id="ARBA00008816"/>
    </source>
</evidence>
<dbReference type="GO" id="GO:0004601">
    <property type="term" value="F:peroxidase activity"/>
    <property type="evidence" value="ECO:0007669"/>
    <property type="project" value="UniProtKB-KW"/>
</dbReference>
<dbReference type="GO" id="GO:0006644">
    <property type="term" value="P:phospholipid metabolic process"/>
    <property type="evidence" value="ECO:0007669"/>
    <property type="project" value="InterPro"/>
</dbReference>
<dbReference type="OMA" id="WNAGWMG"/>
<feature type="transmembrane region" description="Helical" evidence="7">
    <location>
        <begin position="320"/>
        <end position="338"/>
    </location>
</feature>
<feature type="transmembrane region" description="Helical" evidence="7">
    <location>
        <begin position="124"/>
        <end position="144"/>
    </location>
</feature>
<dbReference type="Gene3D" id="1.20.144.10">
    <property type="entry name" value="Phosphatidic acid phosphatase type 2/haloperoxidase"/>
    <property type="match status" value="1"/>
</dbReference>
<dbReference type="SMART" id="SM00014">
    <property type="entry name" value="acidPPc"/>
    <property type="match status" value="1"/>
</dbReference>
<feature type="transmembrane region" description="Helical" evidence="7">
    <location>
        <begin position="213"/>
        <end position="235"/>
    </location>
</feature>
<dbReference type="CDD" id="cd03390">
    <property type="entry name" value="PAP2_containing_1_like"/>
    <property type="match status" value="1"/>
</dbReference>
<evidence type="ECO:0000256" key="5">
    <source>
        <dbReference type="ARBA" id="ARBA00023136"/>
    </source>
</evidence>
<feature type="compositionally biased region" description="Basic and acidic residues" evidence="6">
    <location>
        <begin position="429"/>
        <end position="438"/>
    </location>
</feature>
<dbReference type="GO" id="GO:0016020">
    <property type="term" value="C:membrane"/>
    <property type="evidence" value="ECO:0007669"/>
    <property type="project" value="UniProtKB-SubCell"/>
</dbReference>
<gene>
    <name evidence="9" type="ORF">L228DRAFT_251710</name>
</gene>
<feature type="compositionally biased region" description="Gly residues" evidence="6">
    <location>
        <begin position="396"/>
        <end position="407"/>
    </location>
</feature>
<comment type="subcellular location">
    <subcellularLocation>
        <location evidence="1">Membrane</location>
        <topology evidence="1">Multi-pass membrane protein</topology>
    </subcellularLocation>
</comment>
<feature type="transmembrane region" description="Helical" evidence="7">
    <location>
        <begin position="293"/>
        <end position="314"/>
    </location>
</feature>
<dbReference type="Proteomes" id="UP000076632">
    <property type="component" value="Unassembled WGS sequence"/>
</dbReference>
<feature type="compositionally biased region" description="Polar residues" evidence="6">
    <location>
        <begin position="264"/>
        <end position="273"/>
    </location>
</feature>
<evidence type="ECO:0000256" key="3">
    <source>
        <dbReference type="ARBA" id="ARBA00022692"/>
    </source>
</evidence>
<evidence type="ECO:0000256" key="4">
    <source>
        <dbReference type="ARBA" id="ARBA00022989"/>
    </source>
</evidence>
<proteinExistence type="inferred from homology"/>
<comment type="similarity">
    <text evidence="2">Belongs to the PA-phosphatase related phosphoesterase family.</text>
</comment>
<dbReference type="SUPFAM" id="SSF48317">
    <property type="entry name" value="Acid phosphatase/Vanadium-dependent haloperoxidase"/>
    <property type="match status" value="1"/>
</dbReference>
<dbReference type="RefSeq" id="XP_018184409.1">
    <property type="nucleotide sequence ID" value="XM_018333617.1"/>
</dbReference>
<feature type="region of interest" description="Disordered" evidence="6">
    <location>
        <begin position="377"/>
        <end position="438"/>
    </location>
</feature>
<feature type="transmembrane region" description="Helical" evidence="7">
    <location>
        <begin position="72"/>
        <end position="92"/>
    </location>
</feature>
<feature type="transmembrane region" description="Helical" evidence="7">
    <location>
        <begin position="20"/>
        <end position="42"/>
    </location>
</feature>
<feature type="domain" description="Phosphatidic acid phosphatase type 2/haloperoxidase" evidence="8">
    <location>
        <begin position="129"/>
        <end position="338"/>
    </location>
</feature>
<evidence type="ECO:0000256" key="7">
    <source>
        <dbReference type="SAM" id="Phobius"/>
    </source>
</evidence>
<keyword evidence="5 7" id="KW-0472">Membrane</keyword>
<name>A0A164Z9S9_XYLHT</name>
<keyword evidence="3 7" id="KW-0812">Transmembrane</keyword>
<evidence type="ECO:0000256" key="1">
    <source>
        <dbReference type="ARBA" id="ARBA00004141"/>
    </source>
</evidence>
<reference evidence="9 10" key="1">
    <citation type="journal article" date="2016" name="Fungal Biol.">
        <title>The genome of Xylona heveae provides a window into fungal endophytism.</title>
        <authorList>
            <person name="Gazis R."/>
            <person name="Kuo A."/>
            <person name="Riley R."/>
            <person name="LaButti K."/>
            <person name="Lipzen A."/>
            <person name="Lin J."/>
            <person name="Amirebrahimi M."/>
            <person name="Hesse C.N."/>
            <person name="Spatafora J.W."/>
            <person name="Henrissat B."/>
            <person name="Hainaut M."/>
            <person name="Grigoriev I.V."/>
            <person name="Hibbett D.S."/>
        </authorList>
    </citation>
    <scope>NUCLEOTIDE SEQUENCE [LARGE SCALE GENOMIC DNA]</scope>
    <source>
        <strain evidence="9 10">TC161</strain>
    </source>
</reference>
<dbReference type="OrthoDB" id="8907274at2759"/>
<evidence type="ECO:0000256" key="6">
    <source>
        <dbReference type="SAM" id="MobiDB-lite"/>
    </source>
</evidence>
<keyword evidence="9" id="KW-0560">Oxidoreductase</keyword>
<dbReference type="Pfam" id="PF01569">
    <property type="entry name" value="PAP2"/>
    <property type="match status" value="1"/>
</dbReference>
<evidence type="ECO:0000313" key="10">
    <source>
        <dbReference type="Proteomes" id="UP000076632"/>
    </source>
</evidence>
<protein>
    <submittedName>
        <fullName evidence="9">Acid phosphatase/Vanadium-dependent haloperoxidase</fullName>
    </submittedName>
</protein>
<dbReference type="GeneID" id="28898754"/>
<dbReference type="InterPro" id="IPR036938">
    <property type="entry name" value="PAP2/HPO_sf"/>
</dbReference>
<keyword evidence="4 7" id="KW-1133">Transmembrane helix</keyword>
<accession>A0A164Z9S9</accession>
<sequence>MSAMLGSVSRAAGSPSKRLILSYIFDWFIILGIAAVAGGFSACSPNTRPFSLSDGSISFPHLKHETVSTSTLFLVCLVAPGIIIFLVCMLFVPGPAVTRQLAHSTNSSSRHSPYLRAVIWRRKLWEWNVGWMGLGLSLAVTFLLTEGMKNLFGKPRPDLIMRCNPVLVDAGRYVVSGVDGGALVTASICRPDKQSTLDDGFKSFPSGHSSASWAGLIYLTFFLCSKFAIAIPFLAPRLPPLPSNTTSTPRSDKPYANDPRSESPLPTESTNRASPADNASFEIRNSAAAPPTWVLVVIALPIGTAIFVSASRYYNYRHHGFDILFGSIMGFVVAWFAFRWYHLPITRGSGWAWGARSRDRAWGIGVGVQGYVGPEGWDSASSAGHSPERKTAVNGDGTGNGTRGSTGAGPSAVDPDLESGLHLDGAADDAARPSLPEH</sequence>
<feature type="region of interest" description="Disordered" evidence="6">
    <location>
        <begin position="242"/>
        <end position="275"/>
    </location>
</feature>
<dbReference type="InParanoid" id="A0A164Z9S9"/>
<dbReference type="GO" id="GO:0046839">
    <property type="term" value="P:phospholipid dephosphorylation"/>
    <property type="evidence" value="ECO:0007669"/>
    <property type="project" value="TreeGrafter"/>
</dbReference>
<feature type="compositionally biased region" description="Basic and acidic residues" evidence="6">
    <location>
        <begin position="250"/>
        <end position="261"/>
    </location>
</feature>
<dbReference type="InterPro" id="IPR043216">
    <property type="entry name" value="PAP-like"/>
</dbReference>
<organism evidence="9 10">
    <name type="scientific">Xylona heveae (strain CBS 132557 / TC161)</name>
    <dbReference type="NCBI Taxonomy" id="1328760"/>
    <lineage>
        <taxon>Eukaryota</taxon>
        <taxon>Fungi</taxon>
        <taxon>Dikarya</taxon>
        <taxon>Ascomycota</taxon>
        <taxon>Pezizomycotina</taxon>
        <taxon>Xylonomycetes</taxon>
        <taxon>Xylonales</taxon>
        <taxon>Xylonaceae</taxon>
        <taxon>Xylona</taxon>
    </lineage>
</organism>
<dbReference type="PANTHER" id="PTHR10165:SF154">
    <property type="entry name" value="PAP2 DOMAIN PROTEIN (AFU_ORTHOLOGUE AFUA_1G09730)"/>
    <property type="match status" value="1"/>
</dbReference>
<evidence type="ECO:0000259" key="8">
    <source>
        <dbReference type="SMART" id="SM00014"/>
    </source>
</evidence>
<dbReference type="AlphaFoldDB" id="A0A164Z9S9"/>
<keyword evidence="10" id="KW-1185">Reference proteome</keyword>
<dbReference type="EMBL" id="KV407469">
    <property type="protein sequence ID" value="KZF18854.1"/>
    <property type="molecule type" value="Genomic_DNA"/>
</dbReference>